<reference evidence="1" key="1">
    <citation type="submission" date="2020-11" db="EMBL/GenBank/DDBJ databases">
        <authorList>
            <person name="Whitehead M."/>
        </authorList>
    </citation>
    <scope>NUCLEOTIDE SEQUENCE</scope>
    <source>
        <strain evidence="1">EGII</strain>
    </source>
</reference>
<evidence type="ECO:0000313" key="2">
    <source>
        <dbReference type="Proteomes" id="UP000606786"/>
    </source>
</evidence>
<gene>
    <name evidence="1" type="ORF">CCAP1982_LOCUS22223</name>
</gene>
<dbReference type="EMBL" id="CAJHJT010000056">
    <property type="protein sequence ID" value="CAD7014220.1"/>
    <property type="molecule type" value="Genomic_DNA"/>
</dbReference>
<organism evidence="1 2">
    <name type="scientific">Ceratitis capitata</name>
    <name type="common">Mediterranean fruit fly</name>
    <name type="synonym">Tephritis capitata</name>
    <dbReference type="NCBI Taxonomy" id="7213"/>
    <lineage>
        <taxon>Eukaryota</taxon>
        <taxon>Metazoa</taxon>
        <taxon>Ecdysozoa</taxon>
        <taxon>Arthropoda</taxon>
        <taxon>Hexapoda</taxon>
        <taxon>Insecta</taxon>
        <taxon>Pterygota</taxon>
        <taxon>Neoptera</taxon>
        <taxon>Endopterygota</taxon>
        <taxon>Diptera</taxon>
        <taxon>Brachycera</taxon>
        <taxon>Muscomorpha</taxon>
        <taxon>Tephritoidea</taxon>
        <taxon>Tephritidae</taxon>
        <taxon>Ceratitis</taxon>
        <taxon>Ceratitis</taxon>
    </lineage>
</organism>
<protein>
    <submittedName>
        <fullName evidence="1">(Mediterranean fruit fly) hypothetical protein</fullName>
    </submittedName>
</protein>
<keyword evidence="2" id="KW-1185">Reference proteome</keyword>
<proteinExistence type="predicted"/>
<evidence type="ECO:0000313" key="1">
    <source>
        <dbReference type="EMBL" id="CAD7014220.1"/>
    </source>
</evidence>
<accession>A0A811VFZ5</accession>
<name>A0A811VFZ5_CERCA</name>
<dbReference type="Proteomes" id="UP000606786">
    <property type="component" value="Unassembled WGS sequence"/>
</dbReference>
<dbReference type="AlphaFoldDB" id="A0A811VFZ5"/>
<comment type="caution">
    <text evidence="1">The sequence shown here is derived from an EMBL/GenBank/DDBJ whole genome shotgun (WGS) entry which is preliminary data.</text>
</comment>
<sequence length="176" mass="20364">MCVAKATHDIWTPKLSQQVPPFATQRLTRLCSHHHHLFKLIPLFFHLKKKSSAKTCKSFVARIKSEMEEEEEQDAGGVTVVLEPCIKLQKLKLYTCGIYTYNNLNIRTQLYLELAHGIGTLTKQAALKAERDNSCYASTIDFNSNEEKVEHFSAISFLIFRIQFLRFHFGYPLKFH</sequence>